<proteinExistence type="predicted"/>
<dbReference type="OrthoDB" id="686619at2759"/>
<dbReference type="AlphaFoldDB" id="A0A835F206"/>
<gene>
    <name evidence="1" type="ORF">HU200_020534</name>
</gene>
<evidence type="ECO:0000313" key="1">
    <source>
        <dbReference type="EMBL" id="KAF8725957.1"/>
    </source>
</evidence>
<evidence type="ECO:0000313" key="2">
    <source>
        <dbReference type="Proteomes" id="UP000636709"/>
    </source>
</evidence>
<accession>A0A835F206</accession>
<sequence length="86" mass="10020">MDWWLTLRGGHNSLRQNGIDSVVMLVVWSLWKERNNRVFDNAPTLPDVAWLTWSTTSGRRGNYGHRLGQNGWRLSAGLRWPQTMQL</sequence>
<comment type="caution">
    <text evidence="1">The sequence shown here is derived from an EMBL/GenBank/DDBJ whole genome shotgun (WGS) entry which is preliminary data.</text>
</comment>
<dbReference type="Proteomes" id="UP000636709">
    <property type="component" value="Unassembled WGS sequence"/>
</dbReference>
<protein>
    <submittedName>
        <fullName evidence="1">Uncharacterized protein</fullName>
    </submittedName>
</protein>
<reference evidence="1" key="1">
    <citation type="submission" date="2020-07" db="EMBL/GenBank/DDBJ databases">
        <title>Genome sequence and genetic diversity analysis of an under-domesticated orphan crop, white fonio (Digitaria exilis).</title>
        <authorList>
            <person name="Bennetzen J.L."/>
            <person name="Chen S."/>
            <person name="Ma X."/>
            <person name="Wang X."/>
            <person name="Yssel A.E.J."/>
            <person name="Chaluvadi S.R."/>
            <person name="Johnson M."/>
            <person name="Gangashetty P."/>
            <person name="Hamidou F."/>
            <person name="Sanogo M.D."/>
            <person name="Zwaenepoel A."/>
            <person name="Wallace J."/>
            <person name="Van De Peer Y."/>
            <person name="Van Deynze A."/>
        </authorList>
    </citation>
    <scope>NUCLEOTIDE SEQUENCE</scope>
    <source>
        <tissue evidence="1">Leaves</tissue>
    </source>
</reference>
<keyword evidence="2" id="KW-1185">Reference proteome</keyword>
<dbReference type="EMBL" id="JACEFO010001653">
    <property type="protein sequence ID" value="KAF8725957.1"/>
    <property type="molecule type" value="Genomic_DNA"/>
</dbReference>
<organism evidence="1 2">
    <name type="scientific">Digitaria exilis</name>
    <dbReference type="NCBI Taxonomy" id="1010633"/>
    <lineage>
        <taxon>Eukaryota</taxon>
        <taxon>Viridiplantae</taxon>
        <taxon>Streptophyta</taxon>
        <taxon>Embryophyta</taxon>
        <taxon>Tracheophyta</taxon>
        <taxon>Spermatophyta</taxon>
        <taxon>Magnoliopsida</taxon>
        <taxon>Liliopsida</taxon>
        <taxon>Poales</taxon>
        <taxon>Poaceae</taxon>
        <taxon>PACMAD clade</taxon>
        <taxon>Panicoideae</taxon>
        <taxon>Panicodae</taxon>
        <taxon>Paniceae</taxon>
        <taxon>Anthephorinae</taxon>
        <taxon>Digitaria</taxon>
    </lineage>
</organism>
<name>A0A835F206_9POAL</name>